<gene>
    <name evidence="6" type="ORF">KACC15558_34540</name>
</gene>
<reference evidence="6 7" key="1">
    <citation type="submission" date="2024-02" db="EMBL/GenBank/DDBJ databases">
        <title>Characterization of antibiotic resistant novel bacterial strains and their environmental applications.</title>
        <authorList>
            <person name="Manzoor S."/>
            <person name="Abbas S."/>
            <person name="Arshad M."/>
            <person name="Li W.J."/>
            <person name="Ahmed I."/>
        </authorList>
    </citation>
    <scope>NUCLEOTIDE SEQUENCE [LARGE SCALE GENOMIC DNA]</scope>
    <source>
        <strain evidence="6 7">KACC 15558</strain>
    </source>
</reference>
<comment type="similarity">
    <text evidence="1">Belongs to the N(4)/N(6)-methyltransferase family.</text>
</comment>
<comment type="caution">
    <text evidence="6">The sequence shown here is derived from an EMBL/GenBank/DDBJ whole genome shotgun (WGS) entry which is preliminary data.</text>
</comment>
<feature type="domain" description="DNA methylase N-4/N-6" evidence="5">
    <location>
        <begin position="116"/>
        <end position="449"/>
    </location>
</feature>
<dbReference type="SUPFAM" id="SSF53335">
    <property type="entry name" value="S-adenosyl-L-methionine-dependent methyltransferases"/>
    <property type="match status" value="1"/>
</dbReference>
<dbReference type="InterPro" id="IPR002941">
    <property type="entry name" value="DNA_methylase_N4/N6"/>
</dbReference>
<evidence type="ECO:0000313" key="7">
    <source>
        <dbReference type="Proteomes" id="UP001498935"/>
    </source>
</evidence>
<sequence length="637" mass="71143">MTSPDFTVRNIERLADLFPQVITESKNAEGEVTLAVDFDLLRQELSDHVVEGPQERYRLDWPGKRAAAFAANAPIAKTLRPVHEESVNFDTTKNLFIEGDNLNALKLLQESYLGKVKLIYIDPPYNTGNDFVYNDNFAETSSEYLARSSQVTPSGERLTANTESNGRFHSNWLSMMYSRLKLARTLLSDDGVIAISIDDKEAARLGQMLDELFGNDGRVAQVVVQANKGGRDYLPLAQTHEYLVIYGRTDGAGIYDLPRDTSALPLVDETGPYEARELRNRNPKFHRGNRPNLFYSFYINPDLTDEHGYSAVSLEPRSGYGIETVPRNSQGEESCWRWGRDRASDAIQVGDPRKSQLVARQVRTGSWNVYEKHRPTTQKAKTIWDETEVRTEAGTREVRAMFGAPVFDHPKPLDLLKKLISISTVPESIVMDFFAGSGSTAHAVMELNHLDGGRRQFISVQLDEACETGSVAAQHGFRTIADIGRERLRKAGDALGVLREGEDVGFRSLRVDNSNKSDVLRAADDIEQRELSSLEPSILAGRSGDDLLFQVLLDWGLELTLAIVREDVDGHEVFSVEDDALIACFAESVTPAVVRQIAERGPLRTVFRDDAFESDAARINAEQVFREISPATEVRTI</sequence>
<dbReference type="PROSITE" id="PS00092">
    <property type="entry name" value="N6_MTASE"/>
    <property type="match status" value="1"/>
</dbReference>
<dbReference type="EMBL" id="BAABNP010000025">
    <property type="protein sequence ID" value="GAA5342413.1"/>
    <property type="molecule type" value="Genomic_DNA"/>
</dbReference>
<keyword evidence="4" id="KW-0949">S-adenosyl-L-methionine</keyword>
<dbReference type="Pfam" id="PF01555">
    <property type="entry name" value="N6_N4_Mtase"/>
    <property type="match status" value="1"/>
</dbReference>
<dbReference type="InterPro" id="IPR002295">
    <property type="entry name" value="N4/N6-MTase_EcoPI_Mod-like"/>
</dbReference>
<keyword evidence="2" id="KW-0489">Methyltransferase</keyword>
<dbReference type="Gene3D" id="3.40.50.150">
    <property type="entry name" value="Vaccinia Virus protein VP39"/>
    <property type="match status" value="1"/>
</dbReference>
<dbReference type="InterPro" id="IPR029063">
    <property type="entry name" value="SAM-dependent_MTases_sf"/>
</dbReference>
<name>A0ABP9U7Z6_9MICO</name>
<proteinExistence type="inferred from homology"/>
<evidence type="ECO:0000256" key="1">
    <source>
        <dbReference type="ARBA" id="ARBA00006594"/>
    </source>
</evidence>
<keyword evidence="7" id="KW-1185">Reference proteome</keyword>
<evidence type="ECO:0000256" key="2">
    <source>
        <dbReference type="ARBA" id="ARBA00022603"/>
    </source>
</evidence>
<accession>A0ABP9U7Z6</accession>
<organism evidence="6 7">
    <name type="scientific">Brevibacterium ammoniilyticum</name>
    <dbReference type="NCBI Taxonomy" id="1046555"/>
    <lineage>
        <taxon>Bacteria</taxon>
        <taxon>Bacillati</taxon>
        <taxon>Actinomycetota</taxon>
        <taxon>Actinomycetes</taxon>
        <taxon>Micrococcales</taxon>
        <taxon>Brevibacteriaceae</taxon>
        <taxon>Brevibacterium</taxon>
    </lineage>
</organism>
<evidence type="ECO:0000313" key="6">
    <source>
        <dbReference type="EMBL" id="GAA5342413.1"/>
    </source>
</evidence>
<keyword evidence="3" id="KW-0808">Transferase</keyword>
<evidence type="ECO:0000256" key="3">
    <source>
        <dbReference type="ARBA" id="ARBA00022679"/>
    </source>
</evidence>
<dbReference type="PIRSF" id="PIRSF015855">
    <property type="entry name" value="TypeIII_Mtase_mKpnI"/>
    <property type="match status" value="1"/>
</dbReference>
<dbReference type="Proteomes" id="UP001498935">
    <property type="component" value="Unassembled WGS sequence"/>
</dbReference>
<dbReference type="InterPro" id="IPR002052">
    <property type="entry name" value="DNA_methylase_N6_adenine_CS"/>
</dbReference>
<dbReference type="RefSeq" id="WP_342039130.1">
    <property type="nucleotide sequence ID" value="NZ_BAABBK010000023.1"/>
</dbReference>
<dbReference type="PRINTS" id="PR00506">
    <property type="entry name" value="D21N6MTFRASE"/>
</dbReference>
<protein>
    <submittedName>
        <fullName evidence="6">Site-specific DNA-methyltransferase</fullName>
    </submittedName>
</protein>
<evidence type="ECO:0000259" key="5">
    <source>
        <dbReference type="Pfam" id="PF01555"/>
    </source>
</evidence>
<evidence type="ECO:0000256" key="4">
    <source>
        <dbReference type="ARBA" id="ARBA00022691"/>
    </source>
</evidence>